<dbReference type="Gene3D" id="2.60.40.790">
    <property type="match status" value="1"/>
</dbReference>
<dbReference type="InterPro" id="IPR031107">
    <property type="entry name" value="Small_HSP"/>
</dbReference>
<evidence type="ECO:0000256" key="2">
    <source>
        <dbReference type="RuleBase" id="RU003616"/>
    </source>
</evidence>
<dbReference type="CDD" id="cd06464">
    <property type="entry name" value="ACD_sHsps-like"/>
    <property type="match status" value="1"/>
</dbReference>
<dbReference type="PROSITE" id="PS01031">
    <property type="entry name" value="SHSP"/>
    <property type="match status" value="1"/>
</dbReference>
<dbReference type="InterPro" id="IPR002068">
    <property type="entry name" value="A-crystallin/Hsp20_dom"/>
</dbReference>
<dbReference type="Proteomes" id="UP000295709">
    <property type="component" value="Unassembled WGS sequence"/>
</dbReference>
<evidence type="ECO:0000313" key="4">
    <source>
        <dbReference type="EMBL" id="ROH99805.1"/>
    </source>
</evidence>
<proteinExistence type="inferred from homology"/>
<protein>
    <submittedName>
        <fullName evidence="5">Heat shock protein Hsp20</fullName>
    </submittedName>
    <submittedName>
        <fullName evidence="4">Hsp20/alpha crystallin family protein</fullName>
    </submittedName>
</protein>
<dbReference type="EMBL" id="SOQW01000001">
    <property type="protein sequence ID" value="TDX95265.1"/>
    <property type="molecule type" value="Genomic_DNA"/>
</dbReference>
<dbReference type="InterPro" id="IPR008978">
    <property type="entry name" value="HSP20-like_chaperone"/>
</dbReference>
<keyword evidence="5" id="KW-0346">Stress response</keyword>
<dbReference type="OrthoDB" id="9814487at2"/>
<reference evidence="6" key="1">
    <citation type="submission" date="2018-11" db="EMBL/GenBank/DDBJ databases">
        <title>Proposal to divide the Flavobacteriaceae and reorganize its genera based on Amino Acid Identity values calculated from whole genome sequences.</title>
        <authorList>
            <person name="Nicholson A.C."/>
            <person name="Gulvik C.A."/>
            <person name="Whitney A.M."/>
            <person name="Humrighouse B.W."/>
            <person name="Bell M."/>
            <person name="Holmes B."/>
            <person name="Steigerwalt A."/>
            <person name="Villarma A."/>
            <person name="Sheth M."/>
            <person name="Batra D."/>
            <person name="Pryor J."/>
            <person name="Bernardet J.-F."/>
            <person name="Hugo C."/>
            <person name="Kampfer P."/>
            <person name="Newman J."/>
            <person name="Mcquiston J.R."/>
        </authorList>
    </citation>
    <scope>NUCLEOTIDE SEQUENCE [LARGE SCALE GENOMIC DNA]</scope>
    <source>
        <strain evidence="6">DSM 15235</strain>
    </source>
</reference>
<dbReference type="AlphaFoldDB" id="A0A3N0W410"/>
<dbReference type="RefSeq" id="WP_123261514.1">
    <property type="nucleotide sequence ID" value="NZ_RJTX01000001.1"/>
</dbReference>
<gene>
    <name evidence="5" type="ORF">BCF50_1042</name>
    <name evidence="4" type="ORF">EGI05_02655</name>
</gene>
<name>A0A3N0W410_9FLAO</name>
<keyword evidence="7" id="KW-1185">Reference proteome</keyword>
<evidence type="ECO:0000313" key="5">
    <source>
        <dbReference type="EMBL" id="TDX95265.1"/>
    </source>
</evidence>
<dbReference type="Proteomes" id="UP000269375">
    <property type="component" value="Unassembled WGS sequence"/>
</dbReference>
<organism evidence="4 6">
    <name type="scientific">Chryseobacterium daecheongense</name>
    <dbReference type="NCBI Taxonomy" id="192389"/>
    <lineage>
        <taxon>Bacteria</taxon>
        <taxon>Pseudomonadati</taxon>
        <taxon>Bacteroidota</taxon>
        <taxon>Flavobacteriia</taxon>
        <taxon>Flavobacteriales</taxon>
        <taxon>Weeksellaceae</taxon>
        <taxon>Chryseobacterium group</taxon>
        <taxon>Chryseobacterium</taxon>
    </lineage>
</organism>
<feature type="domain" description="SHSP" evidence="3">
    <location>
        <begin position="30"/>
        <end position="142"/>
    </location>
</feature>
<sequence>MKTLEKTNPLTSLKSIIEDFWNADGFLSHPIFNHNYPTVNIIDKNGAYEVKVSAPGFKKEDFKVAIENGSLTISAETSSESKEEKENYLRKEFSTSSFSRSFRLPDNITQEQIKANYQDGLLNISVMKANPDQKNIQEIKVD</sequence>
<comment type="caution">
    <text evidence="4">The sequence shown here is derived from an EMBL/GenBank/DDBJ whole genome shotgun (WGS) entry which is preliminary data.</text>
</comment>
<evidence type="ECO:0000313" key="7">
    <source>
        <dbReference type="Proteomes" id="UP000295709"/>
    </source>
</evidence>
<dbReference type="PANTHER" id="PTHR11527">
    <property type="entry name" value="HEAT-SHOCK PROTEIN 20 FAMILY MEMBER"/>
    <property type="match status" value="1"/>
</dbReference>
<dbReference type="EMBL" id="RJTX01000001">
    <property type="protein sequence ID" value="ROH99805.1"/>
    <property type="molecule type" value="Genomic_DNA"/>
</dbReference>
<accession>A0A3N0W410</accession>
<evidence type="ECO:0000259" key="3">
    <source>
        <dbReference type="PROSITE" id="PS01031"/>
    </source>
</evidence>
<reference evidence="5 7" key="2">
    <citation type="submission" date="2019-03" db="EMBL/GenBank/DDBJ databases">
        <title>Genomic Encyclopedia of Archaeal and Bacterial Type Strains, Phase II (KMG-II): from individual species to whole genera.</title>
        <authorList>
            <person name="Goeker M."/>
        </authorList>
    </citation>
    <scope>NUCLEOTIDE SEQUENCE [LARGE SCALE GENOMIC DNA]</scope>
    <source>
        <strain evidence="5 7">DSM 15235</strain>
    </source>
</reference>
<evidence type="ECO:0000256" key="1">
    <source>
        <dbReference type="PROSITE-ProRule" id="PRU00285"/>
    </source>
</evidence>
<evidence type="ECO:0000313" key="6">
    <source>
        <dbReference type="Proteomes" id="UP000269375"/>
    </source>
</evidence>
<dbReference type="SUPFAM" id="SSF49764">
    <property type="entry name" value="HSP20-like chaperones"/>
    <property type="match status" value="1"/>
</dbReference>
<dbReference type="Pfam" id="PF00011">
    <property type="entry name" value="HSP20"/>
    <property type="match status" value="1"/>
</dbReference>
<comment type="similarity">
    <text evidence="1 2">Belongs to the small heat shock protein (HSP20) family.</text>
</comment>